<accession>F2TZF7</accession>
<evidence type="ECO:0000256" key="1">
    <source>
        <dbReference type="SAM" id="MobiDB-lite"/>
    </source>
</evidence>
<evidence type="ECO:0000313" key="2">
    <source>
        <dbReference type="EMBL" id="EGD78981.1"/>
    </source>
</evidence>
<proteinExistence type="predicted"/>
<sequence>MCADAIFWPVWTHTSTDALCSVHDLAAEHAKPWRSKTILPRSTDSMSSISTAVHSDSDVDEDLADEDIFQAVYGTVGNAAYSPPDDTSDASATMHALPRTSCVAGDSLDAEKSDCASHAVHPVPSCSLPRRRKAATAWSSLRTVWERVRNTLPANLSLTKNKCHDTSKSSTHNQKNKKTNTTNKNAKSRKNSDATSDAALVYYSSNDLRAHAAGSRSFCYTVPRDLEEQAQEYMEVSDVELRRPSTVSLPLFVSHVWVLEHCDCDNV</sequence>
<dbReference type="KEGG" id="sre:PTSG_01952"/>
<gene>
    <name evidence="2" type="ORF">PTSG_01952</name>
</gene>
<name>F2TZF7_SALR5</name>
<evidence type="ECO:0000313" key="3">
    <source>
        <dbReference type="Proteomes" id="UP000007799"/>
    </source>
</evidence>
<dbReference type="EMBL" id="GL832957">
    <property type="protein sequence ID" value="EGD78981.1"/>
    <property type="molecule type" value="Genomic_DNA"/>
</dbReference>
<protein>
    <submittedName>
        <fullName evidence="2">Uncharacterized protein</fullName>
    </submittedName>
</protein>
<dbReference type="RefSeq" id="XP_004997937.1">
    <property type="nucleotide sequence ID" value="XM_004997880.1"/>
</dbReference>
<keyword evidence="3" id="KW-1185">Reference proteome</keyword>
<feature type="region of interest" description="Disordered" evidence="1">
    <location>
        <begin position="159"/>
        <end position="193"/>
    </location>
</feature>
<dbReference type="Proteomes" id="UP000007799">
    <property type="component" value="Unassembled WGS sequence"/>
</dbReference>
<dbReference type="GeneID" id="16078533"/>
<dbReference type="AlphaFoldDB" id="F2TZF7"/>
<reference evidence="2" key="1">
    <citation type="submission" date="2009-08" db="EMBL/GenBank/DDBJ databases">
        <title>Annotation of Salpingoeca rosetta.</title>
        <authorList>
            <consortium name="The Broad Institute Genome Sequencing Platform"/>
            <person name="Russ C."/>
            <person name="Cuomo C."/>
            <person name="Burger G."/>
            <person name="Gray M.W."/>
            <person name="Holland P.W.H."/>
            <person name="King N."/>
            <person name="Lang F.B.F."/>
            <person name="Roger A.J."/>
            <person name="Ruiz-Trillo I."/>
            <person name="Young S.K."/>
            <person name="Zeng Q."/>
            <person name="Gargeya S."/>
            <person name="Alvarado L."/>
            <person name="Berlin A."/>
            <person name="Chapman S.B."/>
            <person name="Chen Z."/>
            <person name="Freedman E."/>
            <person name="Gellesch M."/>
            <person name="Goldberg J."/>
            <person name="Griggs A."/>
            <person name="Gujja S."/>
            <person name="Heilman E."/>
            <person name="Heiman D."/>
            <person name="Howarth C."/>
            <person name="Mehta T."/>
            <person name="Neiman D."/>
            <person name="Pearson M."/>
            <person name="Roberts A."/>
            <person name="Saif S."/>
            <person name="Shea T."/>
            <person name="Shenoy N."/>
            <person name="Sisk P."/>
            <person name="Stolte C."/>
            <person name="Sykes S."/>
            <person name="White J."/>
            <person name="Yandava C."/>
            <person name="Haas B."/>
            <person name="Nusbaum C."/>
            <person name="Birren B."/>
        </authorList>
    </citation>
    <scope>NUCLEOTIDE SEQUENCE [LARGE SCALE GENOMIC DNA]</scope>
    <source>
        <strain evidence="2">ATCC 50818</strain>
    </source>
</reference>
<dbReference type="InParanoid" id="F2TZF7"/>
<feature type="compositionally biased region" description="Low complexity" evidence="1">
    <location>
        <begin position="168"/>
        <end position="185"/>
    </location>
</feature>
<organism evidence="3">
    <name type="scientific">Salpingoeca rosetta (strain ATCC 50818 / BSB-021)</name>
    <dbReference type="NCBI Taxonomy" id="946362"/>
    <lineage>
        <taxon>Eukaryota</taxon>
        <taxon>Choanoflagellata</taxon>
        <taxon>Craspedida</taxon>
        <taxon>Salpingoecidae</taxon>
        <taxon>Salpingoeca</taxon>
    </lineage>
</organism>